<evidence type="ECO:0000313" key="2">
    <source>
        <dbReference type="EMBL" id="KNC22093.1"/>
    </source>
</evidence>
<sequence>MLLKYILICFLLQQVLSAVQDCPFPEHHAEHHVANNLINDKAVCSDAYVNCITTSDQTCFEKYNNCLKDAIEDFKDAAIDFDLLIIIVIEAQNEADIDCNSNPEYLFIVVVYDKKKVEHNKSYSKFILSLYIDCPFPEHHPEHQVANKLINDKEVCSDFYVKCITTSDQTCFEKYNDCLKAVIEDFKDAAIDFDLLILIVIEAQNEADIDCNSVCFYDIIFRKLLENRVFCG</sequence>
<keyword evidence="3" id="KW-1185">Reference proteome</keyword>
<organism evidence="2 3">
    <name type="scientific">Lucilia cuprina</name>
    <name type="common">Green bottle fly</name>
    <name type="synonym">Australian sheep blowfly</name>
    <dbReference type="NCBI Taxonomy" id="7375"/>
    <lineage>
        <taxon>Eukaryota</taxon>
        <taxon>Metazoa</taxon>
        <taxon>Ecdysozoa</taxon>
        <taxon>Arthropoda</taxon>
        <taxon>Hexapoda</taxon>
        <taxon>Insecta</taxon>
        <taxon>Pterygota</taxon>
        <taxon>Neoptera</taxon>
        <taxon>Endopterygota</taxon>
        <taxon>Diptera</taxon>
        <taxon>Brachycera</taxon>
        <taxon>Muscomorpha</taxon>
        <taxon>Oestroidea</taxon>
        <taxon>Calliphoridae</taxon>
        <taxon>Luciliinae</taxon>
        <taxon>Lucilia</taxon>
    </lineage>
</organism>
<gene>
    <name evidence="2" type="ORF">FF38_13537</name>
</gene>
<dbReference type="EMBL" id="JRES01001550">
    <property type="protein sequence ID" value="KNC22093.1"/>
    <property type="molecule type" value="Genomic_DNA"/>
</dbReference>
<evidence type="ECO:0000256" key="1">
    <source>
        <dbReference type="SAM" id="SignalP"/>
    </source>
</evidence>
<name>A0A0L0BQ39_LUCCU</name>
<dbReference type="AlphaFoldDB" id="A0A0L0BQ39"/>
<feature type="chain" id="PRO_5005535050" description="Protein TsetseEP domain-containing protein" evidence="1">
    <location>
        <begin position="18"/>
        <end position="232"/>
    </location>
</feature>
<dbReference type="Proteomes" id="UP000037069">
    <property type="component" value="Unassembled WGS sequence"/>
</dbReference>
<keyword evidence="1" id="KW-0732">Signal</keyword>
<comment type="caution">
    <text evidence="2">The sequence shown here is derived from an EMBL/GenBank/DDBJ whole genome shotgun (WGS) entry which is preliminary data.</text>
</comment>
<feature type="signal peptide" evidence="1">
    <location>
        <begin position="1"/>
        <end position="17"/>
    </location>
</feature>
<evidence type="ECO:0008006" key="4">
    <source>
        <dbReference type="Google" id="ProtNLM"/>
    </source>
</evidence>
<evidence type="ECO:0000313" key="3">
    <source>
        <dbReference type="Proteomes" id="UP000037069"/>
    </source>
</evidence>
<protein>
    <recommendedName>
        <fullName evidence="4">Protein TsetseEP domain-containing protein</fullName>
    </recommendedName>
</protein>
<reference evidence="2 3" key="1">
    <citation type="journal article" date="2015" name="Nat. Commun.">
        <title>Lucilia cuprina genome unlocks parasitic fly biology to underpin future interventions.</title>
        <authorList>
            <person name="Anstead C.A."/>
            <person name="Korhonen P.K."/>
            <person name="Young N.D."/>
            <person name="Hall R.S."/>
            <person name="Jex A.R."/>
            <person name="Murali S.C."/>
            <person name="Hughes D.S."/>
            <person name="Lee S.F."/>
            <person name="Perry T."/>
            <person name="Stroehlein A.J."/>
            <person name="Ansell B.R."/>
            <person name="Breugelmans B."/>
            <person name="Hofmann A."/>
            <person name="Qu J."/>
            <person name="Dugan S."/>
            <person name="Lee S.L."/>
            <person name="Chao H."/>
            <person name="Dinh H."/>
            <person name="Han Y."/>
            <person name="Doddapaneni H.V."/>
            <person name="Worley K.C."/>
            <person name="Muzny D.M."/>
            <person name="Ioannidis P."/>
            <person name="Waterhouse R.M."/>
            <person name="Zdobnov E.M."/>
            <person name="James P.J."/>
            <person name="Bagnall N.H."/>
            <person name="Kotze A.C."/>
            <person name="Gibbs R.A."/>
            <person name="Richards S."/>
            <person name="Batterham P."/>
            <person name="Gasser R.B."/>
        </authorList>
    </citation>
    <scope>NUCLEOTIDE SEQUENCE [LARGE SCALE GENOMIC DNA]</scope>
    <source>
        <strain evidence="2 3">LS</strain>
        <tissue evidence="2">Full body</tissue>
    </source>
</reference>
<accession>A0A0L0BQ39</accession>
<proteinExistence type="predicted"/>